<dbReference type="Pfam" id="PF17921">
    <property type="entry name" value="Integrase_H2C2"/>
    <property type="match status" value="1"/>
</dbReference>
<dbReference type="InterPro" id="IPR000477">
    <property type="entry name" value="RT_dom"/>
</dbReference>
<dbReference type="Gene3D" id="3.30.70.270">
    <property type="match status" value="1"/>
</dbReference>
<dbReference type="Gene3D" id="3.10.10.10">
    <property type="entry name" value="HIV Type 1 Reverse Transcriptase, subunit A, domain 1"/>
    <property type="match status" value="1"/>
</dbReference>
<dbReference type="GO" id="GO:0006508">
    <property type="term" value="P:proteolysis"/>
    <property type="evidence" value="ECO:0007669"/>
    <property type="project" value="UniProtKB-KW"/>
</dbReference>
<keyword evidence="7" id="KW-0695">RNA-directed DNA polymerase</keyword>
<evidence type="ECO:0000256" key="5">
    <source>
        <dbReference type="ARBA" id="ARBA00022759"/>
    </source>
</evidence>
<keyword evidence="6" id="KW-0378">Hydrolase</keyword>
<dbReference type="PANTHER" id="PTHR37984:SF15">
    <property type="entry name" value="INTEGRASE CATALYTIC DOMAIN-CONTAINING PROTEIN"/>
    <property type="match status" value="1"/>
</dbReference>
<dbReference type="Pfam" id="PF00665">
    <property type="entry name" value="rve"/>
    <property type="match status" value="1"/>
</dbReference>
<dbReference type="Gene3D" id="1.10.340.70">
    <property type="match status" value="1"/>
</dbReference>
<dbReference type="SUPFAM" id="SSF53098">
    <property type="entry name" value="Ribonuclease H-like"/>
    <property type="match status" value="1"/>
</dbReference>
<dbReference type="PANTHER" id="PTHR37984">
    <property type="entry name" value="PROTEIN CBG26694"/>
    <property type="match status" value="1"/>
</dbReference>
<evidence type="ECO:0000256" key="7">
    <source>
        <dbReference type="ARBA" id="ARBA00022918"/>
    </source>
</evidence>
<evidence type="ECO:0000259" key="9">
    <source>
        <dbReference type="PROSITE" id="PS50994"/>
    </source>
</evidence>
<dbReference type="InterPro" id="IPR012337">
    <property type="entry name" value="RNaseH-like_sf"/>
</dbReference>
<dbReference type="AlphaFoldDB" id="A0A8S2QJ91"/>
<proteinExistence type="predicted"/>
<dbReference type="FunFam" id="3.10.10.10:FF:000007">
    <property type="entry name" value="Retrovirus-related Pol polyprotein from transposon 17.6-like Protein"/>
    <property type="match status" value="1"/>
</dbReference>
<dbReference type="GO" id="GO:0003964">
    <property type="term" value="F:RNA-directed DNA polymerase activity"/>
    <property type="evidence" value="ECO:0007669"/>
    <property type="project" value="UniProtKB-KW"/>
</dbReference>
<dbReference type="InterPro" id="IPR001584">
    <property type="entry name" value="Integrase_cat-core"/>
</dbReference>
<keyword evidence="5" id="KW-0255">Endonuclease</keyword>
<evidence type="ECO:0000256" key="6">
    <source>
        <dbReference type="ARBA" id="ARBA00022801"/>
    </source>
</evidence>
<dbReference type="InterPro" id="IPR050951">
    <property type="entry name" value="Retrovirus_Pol_polyprotein"/>
</dbReference>
<dbReference type="PROSITE" id="PS50994">
    <property type="entry name" value="INTEGRASE"/>
    <property type="match status" value="1"/>
</dbReference>
<accession>A0A8S2QJ91</accession>
<evidence type="ECO:0000256" key="3">
    <source>
        <dbReference type="ARBA" id="ARBA00022695"/>
    </source>
</evidence>
<evidence type="ECO:0000256" key="4">
    <source>
        <dbReference type="ARBA" id="ARBA00022722"/>
    </source>
</evidence>
<keyword evidence="2" id="KW-0808">Transferase</keyword>
<keyword evidence="1" id="KW-0645">Protease</keyword>
<protein>
    <recommendedName>
        <fullName evidence="9">Integrase catalytic domain-containing protein</fullName>
    </recommendedName>
</protein>
<dbReference type="Gene3D" id="3.30.420.10">
    <property type="entry name" value="Ribonuclease H-like superfamily/Ribonuclease H"/>
    <property type="match status" value="1"/>
</dbReference>
<evidence type="ECO:0000313" key="11">
    <source>
        <dbReference type="Proteomes" id="UP000681967"/>
    </source>
</evidence>
<reference evidence="10" key="1">
    <citation type="submission" date="2021-02" db="EMBL/GenBank/DDBJ databases">
        <authorList>
            <person name="Nowell W R."/>
        </authorList>
    </citation>
    <scope>NUCLEOTIDE SEQUENCE</scope>
</reference>
<dbReference type="GO" id="GO:0015074">
    <property type="term" value="P:DNA integration"/>
    <property type="evidence" value="ECO:0007669"/>
    <property type="project" value="InterPro"/>
</dbReference>
<sequence>MDYINFYNLSIDVKHQTLSIKYHNRILTTTIDPDYKLRKIPVTSSQSTYIPPYSTRSAHVTIPISSMRSSLIPNQYLYRDSTLFVTHTLLNFRNYCSTISFSNTFSLPRLIRKGSCVGFLLYRTQSHSLPILPTYLHESYDATGNSGESTVPCDSHTDYVPPVPQPRSFLLSIMNPTDSMYSHNVPHCNTIQLSHLPLHCHIDTLVKTIENRSHRDALYSFLSRDHQTFDVSKHNISKTSINHVITTVPHSPPANKSYPQPDKEQIMCKLMQEFLKVDLISESHSPYAAPALLVKKKDGSYRFVVDYKRLNLITIKDSSPLPNMEDAIRKLDQGYNYFSKLDLKSGFYQIPIKNADKEKTAFVTPFELYQFNVLPMGLKNSPPTFQKGRENCLPDFLSRYSTESNDDLFEVEYGLESKGNSTIPPSSQPAPSPSPRRDNKNSTILARMELRSRSNQHQNSRNTQTPNKEITIDNQLDIESDNQTLSTNLFTPKFSSNLFDSTKLSEEQHNDTTIRNIIENIRTYPNNFSFVSKNNLLHKLITPSRNSKRILEVIYLPFSMLKSLLRACHDDPMTGAHFSLDRTYNIIRHYYWWSDMKSTIKRYIESCLLSKQYNVTLNNRYGHLRLIAPPEGPFLLIGIDYCGPLKRTPRENQYVLVKTDPFSRHITALALPNCTAETTAQALFNEYFCKFGIPAVILSDQGSHFRNQLMDNIKNLIGYNHIYSTPYHPQTNGIVERFNAAFIPQISKLQDTQDNNWDEYLQAVVFAYNTGIHKSTKYSPFELLYGRLPRLPISTRPQYFSFVKPSDYFEQLRKTLRIYHQAAKHHIVLQQQNNKLHMIIIAWIPNIKLAIRCSLAFMAIEEN</sequence>
<feature type="domain" description="Integrase catalytic" evidence="9">
    <location>
        <begin position="629"/>
        <end position="788"/>
    </location>
</feature>
<dbReference type="InterPro" id="IPR041588">
    <property type="entry name" value="Integrase_H2C2"/>
</dbReference>
<dbReference type="InterPro" id="IPR036397">
    <property type="entry name" value="RNaseH_sf"/>
</dbReference>
<keyword evidence="4" id="KW-0540">Nuclease</keyword>
<dbReference type="CDD" id="cd01647">
    <property type="entry name" value="RT_LTR"/>
    <property type="match status" value="1"/>
</dbReference>
<evidence type="ECO:0000256" key="1">
    <source>
        <dbReference type="ARBA" id="ARBA00022670"/>
    </source>
</evidence>
<evidence type="ECO:0000313" key="10">
    <source>
        <dbReference type="EMBL" id="CAF4108411.1"/>
    </source>
</evidence>
<dbReference type="InterPro" id="IPR043502">
    <property type="entry name" value="DNA/RNA_pol_sf"/>
</dbReference>
<organism evidence="10 11">
    <name type="scientific">Rotaria magnacalcarata</name>
    <dbReference type="NCBI Taxonomy" id="392030"/>
    <lineage>
        <taxon>Eukaryota</taxon>
        <taxon>Metazoa</taxon>
        <taxon>Spiralia</taxon>
        <taxon>Gnathifera</taxon>
        <taxon>Rotifera</taxon>
        <taxon>Eurotatoria</taxon>
        <taxon>Bdelloidea</taxon>
        <taxon>Philodinida</taxon>
        <taxon>Philodinidae</taxon>
        <taxon>Rotaria</taxon>
    </lineage>
</organism>
<dbReference type="EMBL" id="CAJOBH010008272">
    <property type="protein sequence ID" value="CAF4108411.1"/>
    <property type="molecule type" value="Genomic_DNA"/>
</dbReference>
<dbReference type="Pfam" id="PF00078">
    <property type="entry name" value="RVT_1"/>
    <property type="match status" value="1"/>
</dbReference>
<keyword evidence="3" id="KW-0548">Nucleotidyltransferase</keyword>
<dbReference type="GO" id="GO:0004519">
    <property type="term" value="F:endonuclease activity"/>
    <property type="evidence" value="ECO:0007669"/>
    <property type="project" value="UniProtKB-KW"/>
</dbReference>
<evidence type="ECO:0000256" key="8">
    <source>
        <dbReference type="SAM" id="MobiDB-lite"/>
    </source>
</evidence>
<dbReference type="FunFam" id="3.30.420.10:FF:000032">
    <property type="entry name" value="Retrovirus-related Pol polyprotein from transposon 297-like Protein"/>
    <property type="match status" value="1"/>
</dbReference>
<name>A0A8S2QJ91_9BILA</name>
<dbReference type="SUPFAM" id="SSF56672">
    <property type="entry name" value="DNA/RNA polymerases"/>
    <property type="match status" value="1"/>
</dbReference>
<dbReference type="Proteomes" id="UP000681967">
    <property type="component" value="Unassembled WGS sequence"/>
</dbReference>
<evidence type="ECO:0000256" key="2">
    <source>
        <dbReference type="ARBA" id="ARBA00022679"/>
    </source>
</evidence>
<dbReference type="InterPro" id="IPR043128">
    <property type="entry name" value="Rev_trsase/Diguanyl_cyclase"/>
</dbReference>
<dbReference type="GO" id="GO:0008233">
    <property type="term" value="F:peptidase activity"/>
    <property type="evidence" value="ECO:0007669"/>
    <property type="project" value="UniProtKB-KW"/>
</dbReference>
<dbReference type="GO" id="GO:0003676">
    <property type="term" value="F:nucleic acid binding"/>
    <property type="evidence" value="ECO:0007669"/>
    <property type="project" value="InterPro"/>
</dbReference>
<feature type="compositionally biased region" description="Polar residues" evidence="8">
    <location>
        <begin position="453"/>
        <end position="470"/>
    </location>
</feature>
<feature type="region of interest" description="Disordered" evidence="8">
    <location>
        <begin position="417"/>
        <end position="470"/>
    </location>
</feature>
<gene>
    <name evidence="10" type="ORF">BYL167_LOCUS19475</name>
</gene>
<comment type="caution">
    <text evidence="10">The sequence shown here is derived from an EMBL/GenBank/DDBJ whole genome shotgun (WGS) entry which is preliminary data.</text>
</comment>